<gene>
    <name evidence="1" type="ORF">S01H1_82931</name>
</gene>
<dbReference type="EMBL" id="BARS01056284">
    <property type="protein sequence ID" value="GAG42255.1"/>
    <property type="molecule type" value="Genomic_DNA"/>
</dbReference>
<sequence>NLLLKELGPTFLKQGVWIDGKDLSDFFKRQPDDFWAGCHMAQLGGREFDVAELSEMKWTGKEVFLQVRVA</sequence>
<feature type="non-terminal residue" evidence="1">
    <location>
        <position position="1"/>
    </location>
</feature>
<proteinExistence type="predicted"/>
<name>X0XGJ7_9ZZZZ</name>
<dbReference type="AlphaFoldDB" id="X0XGJ7"/>
<reference evidence="1" key="1">
    <citation type="journal article" date="2014" name="Front. Microbiol.">
        <title>High frequency of phylogenetically diverse reductive dehalogenase-homologous genes in deep subseafloor sedimentary metagenomes.</title>
        <authorList>
            <person name="Kawai M."/>
            <person name="Futagami T."/>
            <person name="Toyoda A."/>
            <person name="Takaki Y."/>
            <person name="Nishi S."/>
            <person name="Hori S."/>
            <person name="Arai W."/>
            <person name="Tsubouchi T."/>
            <person name="Morono Y."/>
            <person name="Uchiyama I."/>
            <person name="Ito T."/>
            <person name="Fujiyama A."/>
            <person name="Inagaki F."/>
            <person name="Takami H."/>
        </authorList>
    </citation>
    <scope>NUCLEOTIDE SEQUENCE</scope>
    <source>
        <strain evidence="1">Expedition CK06-06</strain>
    </source>
</reference>
<protein>
    <submittedName>
        <fullName evidence="1">Uncharacterized protein</fullName>
    </submittedName>
</protein>
<evidence type="ECO:0000313" key="1">
    <source>
        <dbReference type="EMBL" id="GAG42255.1"/>
    </source>
</evidence>
<comment type="caution">
    <text evidence="1">The sequence shown here is derived from an EMBL/GenBank/DDBJ whole genome shotgun (WGS) entry which is preliminary data.</text>
</comment>
<organism evidence="1">
    <name type="scientific">marine sediment metagenome</name>
    <dbReference type="NCBI Taxonomy" id="412755"/>
    <lineage>
        <taxon>unclassified sequences</taxon>
        <taxon>metagenomes</taxon>
        <taxon>ecological metagenomes</taxon>
    </lineage>
</organism>
<accession>X0XGJ7</accession>